<dbReference type="Gene3D" id="1.20.1280.50">
    <property type="match status" value="1"/>
</dbReference>
<dbReference type="InterPro" id="IPR001810">
    <property type="entry name" value="F-box_dom"/>
</dbReference>
<dbReference type="InterPro" id="IPR017451">
    <property type="entry name" value="F-box-assoc_interact_dom"/>
</dbReference>
<name>A0A162AXJ4_DAUCS</name>
<sequence>MAKKKQSESVATKSTMVLRPRTPAAGKKGTMVLRPRIPAAGEEKIEGKAKGKKTIGRGVIRIADSGKCEISRKRRGQAYENNSQTAEKMVRRVKGINKNFKETPLSIQSPEPKKNIHTTGSSMVLRPRTLKARAELAVKVDEKTKRKISMQVNKKNDGKKTVATGKNKIGNAIKIGTSAKRKLAADKGNTEIAGVTHKRNQRVKRKKTNIVVTNSVFPPELIMEILSWLPLKFFGSPMVVCREWYASIQDRHFIENQMNRNYDYTESKAREGYNVVYSCDGLKLEENTSTKKYCIRNPDTKQFLELPDPPSGSYVIMFVYVPLTLNYKAVSIYAEANNIQCCDLSVGNDELSWRLLKMPSTGYLEKKRKRFSIIPTNDVVHCVRVFGSDDDMVEEVVSLDLGTEKFTVTNLPKGQYKNWKKVWTINFKGKLALLDIIGSELCVLVLENYKKQKWGKKEPLVPLELMKTLEDEHGTIFPYTVDESDTLWFWVKDAKKYISYDIKTKYICFEHAYVHSLVRLKGMQPE</sequence>
<organism evidence="1 2">
    <name type="scientific">Daucus carota subsp. sativus</name>
    <name type="common">Carrot</name>
    <dbReference type="NCBI Taxonomy" id="79200"/>
    <lineage>
        <taxon>Eukaryota</taxon>
        <taxon>Viridiplantae</taxon>
        <taxon>Streptophyta</taxon>
        <taxon>Embryophyta</taxon>
        <taxon>Tracheophyta</taxon>
        <taxon>Spermatophyta</taxon>
        <taxon>Magnoliopsida</taxon>
        <taxon>eudicotyledons</taxon>
        <taxon>Gunneridae</taxon>
        <taxon>Pentapetalae</taxon>
        <taxon>asterids</taxon>
        <taxon>campanulids</taxon>
        <taxon>Apiales</taxon>
        <taxon>Apiaceae</taxon>
        <taxon>Apioideae</taxon>
        <taxon>Scandiceae</taxon>
        <taxon>Daucinae</taxon>
        <taxon>Daucus</taxon>
        <taxon>Daucus sect. Daucus</taxon>
    </lineage>
</organism>
<evidence type="ECO:0000313" key="1">
    <source>
        <dbReference type="EMBL" id="WOG89919.1"/>
    </source>
</evidence>
<dbReference type="Pfam" id="PF08268">
    <property type="entry name" value="FBA_3"/>
    <property type="match status" value="1"/>
</dbReference>
<dbReference type="EMBL" id="CP093344">
    <property type="protein sequence ID" value="WOG89919.1"/>
    <property type="molecule type" value="Genomic_DNA"/>
</dbReference>
<dbReference type="NCBIfam" id="TIGR01640">
    <property type="entry name" value="F_box_assoc_1"/>
    <property type="match status" value="1"/>
</dbReference>
<evidence type="ECO:0000313" key="2">
    <source>
        <dbReference type="Proteomes" id="UP000077755"/>
    </source>
</evidence>
<dbReference type="Proteomes" id="UP000077755">
    <property type="component" value="Chromosome 2"/>
</dbReference>
<dbReference type="PANTHER" id="PTHR31111">
    <property type="entry name" value="BNAA05G37150D PROTEIN-RELATED"/>
    <property type="match status" value="1"/>
</dbReference>
<accession>A0A162AXJ4</accession>
<dbReference type="InterPro" id="IPR013187">
    <property type="entry name" value="F-box-assoc_dom_typ3"/>
</dbReference>
<dbReference type="SMART" id="SM00256">
    <property type="entry name" value="FBOX"/>
    <property type="match status" value="1"/>
</dbReference>
<dbReference type="PANTHER" id="PTHR31111:SF136">
    <property type="entry name" value="F-BOX ASSOCIATED DOMAIN-CONTAINING PROTEIN"/>
    <property type="match status" value="1"/>
</dbReference>
<dbReference type="AlphaFoldDB" id="A0A162AXJ4"/>
<dbReference type="SUPFAM" id="SSF81383">
    <property type="entry name" value="F-box domain"/>
    <property type="match status" value="1"/>
</dbReference>
<dbReference type="Gramene" id="KZN07273">
    <property type="protein sequence ID" value="KZN07273"/>
    <property type="gene ID" value="DCAR_008110"/>
</dbReference>
<reference evidence="1" key="2">
    <citation type="submission" date="2022-03" db="EMBL/GenBank/DDBJ databases">
        <title>Draft title - Genomic analysis of global carrot germplasm unveils the trajectory of domestication and the origin of high carotenoid orange carrot.</title>
        <authorList>
            <person name="Iorizzo M."/>
            <person name="Ellison S."/>
            <person name="Senalik D."/>
            <person name="Macko-Podgorni A."/>
            <person name="Grzebelus D."/>
            <person name="Bostan H."/>
            <person name="Rolling W."/>
            <person name="Curaba J."/>
            <person name="Simon P."/>
        </authorList>
    </citation>
    <scope>NUCLEOTIDE SEQUENCE</scope>
    <source>
        <tissue evidence="1">Leaf</tissue>
    </source>
</reference>
<dbReference type="Pfam" id="PF00646">
    <property type="entry name" value="F-box"/>
    <property type="match status" value="1"/>
</dbReference>
<dbReference type="InterPro" id="IPR036047">
    <property type="entry name" value="F-box-like_dom_sf"/>
</dbReference>
<keyword evidence="2" id="KW-1185">Reference proteome</keyword>
<proteinExistence type="predicted"/>
<reference evidence="1" key="1">
    <citation type="journal article" date="2016" name="Nat. Genet.">
        <title>A high-quality carrot genome assembly provides new insights into carotenoid accumulation and asterid genome evolution.</title>
        <authorList>
            <person name="Iorizzo M."/>
            <person name="Ellison S."/>
            <person name="Senalik D."/>
            <person name="Zeng P."/>
            <person name="Satapoomin P."/>
            <person name="Huang J."/>
            <person name="Bowman M."/>
            <person name="Iovene M."/>
            <person name="Sanseverino W."/>
            <person name="Cavagnaro P."/>
            <person name="Yildiz M."/>
            <person name="Macko-Podgorni A."/>
            <person name="Moranska E."/>
            <person name="Grzebelus E."/>
            <person name="Grzebelus D."/>
            <person name="Ashrafi H."/>
            <person name="Zheng Z."/>
            <person name="Cheng S."/>
            <person name="Spooner D."/>
            <person name="Van Deynze A."/>
            <person name="Simon P."/>
        </authorList>
    </citation>
    <scope>NUCLEOTIDE SEQUENCE</scope>
    <source>
        <tissue evidence="1">Leaf</tissue>
    </source>
</reference>
<gene>
    <name evidence="1" type="ORF">DCAR_0209159</name>
</gene>
<protein>
    <submittedName>
        <fullName evidence="1">Uncharacterized protein</fullName>
    </submittedName>
</protein>